<dbReference type="Gene3D" id="1.25.40.10">
    <property type="entry name" value="Tetratricopeptide repeat domain"/>
    <property type="match status" value="2"/>
</dbReference>
<keyword evidence="4" id="KW-1185">Reference proteome</keyword>
<accession>A0A143HA86</accession>
<sequence length="417" mass="48450">MDIEKKMIDAIQQGDLKEIQDLLGDVLLKVNPDMQYEIAGLLINFGFLDEADELLEHLQYVFPDEVQLKIDRATLLMERGEEDQALEYLMSIGKEEPEYPQVLLALADYYQMQGLYEVAEQRMNEALEILPDEPLLQFAKAELLMEIGRFSEAARLYHSINKDTEEIAGVRLVERLAEVYRAGGAFEEAYEFYTQALENQTSPDLLFGAAYSAFQCQMYETAIRYAEDLKTLDPDYFSAYLLLAQSHAMLEDNKKALEVIKEGIMRDEYDKELYLFAGKMSLKNNLPNEAEQYLRQAIALDSEYMEAILTLVSILSNEERDEEVVELIEQLEKDDFDWSSLSAFAALSYDRLENFKRAYEFYKLAYTEHKEDPLFLEKYVYFLIEDGKRMEAQQVARQLVALQPDEPAWQDLLQTFE</sequence>
<reference evidence="4" key="2">
    <citation type="submission" date="2016-03" db="EMBL/GenBank/DDBJ databases">
        <authorList>
            <person name="Ploux O."/>
        </authorList>
    </citation>
    <scope>NUCLEOTIDE SEQUENCE [LARGE SCALE GENOMIC DNA]</scope>
    <source>
        <strain evidence="4">PP9</strain>
    </source>
</reference>
<dbReference type="PANTHER" id="PTHR45586">
    <property type="entry name" value="TPR REPEAT-CONTAINING PROTEIN PA4667"/>
    <property type="match status" value="1"/>
</dbReference>
<dbReference type="SMART" id="SM00028">
    <property type="entry name" value="TPR"/>
    <property type="match status" value="6"/>
</dbReference>
<keyword evidence="1" id="KW-0677">Repeat</keyword>
<proteinExistence type="predicted"/>
<evidence type="ECO:0000313" key="4">
    <source>
        <dbReference type="Proteomes" id="UP000076021"/>
    </source>
</evidence>
<evidence type="ECO:0000256" key="2">
    <source>
        <dbReference type="ARBA" id="ARBA00022803"/>
    </source>
</evidence>
<evidence type="ECO:0000256" key="1">
    <source>
        <dbReference type="ARBA" id="ARBA00022737"/>
    </source>
</evidence>
<evidence type="ECO:0000313" key="3">
    <source>
        <dbReference type="EMBL" id="AMW98647.1"/>
    </source>
</evidence>
<dbReference type="RefSeq" id="WP_066786080.1">
    <property type="nucleotide sequence ID" value="NZ_BJVD01000001.1"/>
</dbReference>
<dbReference type="Pfam" id="PF14559">
    <property type="entry name" value="TPR_19"/>
    <property type="match status" value="1"/>
</dbReference>
<dbReference type="AlphaFoldDB" id="A0A143HA86"/>
<gene>
    <name evidence="3" type="ORF">ATY39_03830</name>
</gene>
<dbReference type="Pfam" id="PF13429">
    <property type="entry name" value="TPR_15"/>
    <property type="match status" value="1"/>
</dbReference>
<dbReference type="STRING" id="241244.ATY39_03830"/>
<dbReference type="Proteomes" id="UP000076021">
    <property type="component" value="Chromosome"/>
</dbReference>
<dbReference type="InterPro" id="IPR051012">
    <property type="entry name" value="CellSynth/LPSAsmb/PSIAsmb"/>
</dbReference>
<keyword evidence="2" id="KW-0802">TPR repeat</keyword>
<dbReference type="PROSITE" id="PS50005">
    <property type="entry name" value="TPR"/>
    <property type="match status" value="1"/>
</dbReference>
<dbReference type="OrthoDB" id="2080803at2"/>
<dbReference type="Pfam" id="PF13176">
    <property type="entry name" value="TPR_7"/>
    <property type="match status" value="1"/>
</dbReference>
<dbReference type="InterPro" id="IPR011990">
    <property type="entry name" value="TPR-like_helical_dom_sf"/>
</dbReference>
<reference evidence="3 4" key="1">
    <citation type="journal article" date="2016" name="Genome Announc.">
        <title>Whole-Genome Sequence of Rummeliibacillus stabekisii Strain PP9 Isolated from Antarctic Soil.</title>
        <authorList>
            <person name="da Mota F.F."/>
            <person name="Vollu R.E."/>
            <person name="Jurelevicius D."/>
            <person name="Seldin L."/>
        </authorList>
    </citation>
    <scope>NUCLEOTIDE SEQUENCE [LARGE SCALE GENOMIC DNA]</scope>
    <source>
        <strain evidence="3 4">PP9</strain>
    </source>
</reference>
<dbReference type="InterPro" id="IPR019734">
    <property type="entry name" value="TPR_rpt"/>
</dbReference>
<dbReference type="EMBL" id="CP014806">
    <property type="protein sequence ID" value="AMW98647.1"/>
    <property type="molecule type" value="Genomic_DNA"/>
</dbReference>
<protein>
    <submittedName>
        <fullName evidence="3">Uncharacterized protein</fullName>
    </submittedName>
</protein>
<name>A0A143HA86_9BACL</name>
<dbReference type="SUPFAM" id="SSF48452">
    <property type="entry name" value="TPR-like"/>
    <property type="match status" value="2"/>
</dbReference>
<organism evidence="3 4">
    <name type="scientific">Rummeliibacillus stabekisii</name>
    <dbReference type="NCBI Taxonomy" id="241244"/>
    <lineage>
        <taxon>Bacteria</taxon>
        <taxon>Bacillati</taxon>
        <taxon>Bacillota</taxon>
        <taxon>Bacilli</taxon>
        <taxon>Bacillales</taxon>
        <taxon>Caryophanaceae</taxon>
        <taxon>Rummeliibacillus</taxon>
    </lineage>
</organism>
<dbReference type="KEGG" id="rst:ATY39_03830"/>
<dbReference type="PANTHER" id="PTHR45586:SF15">
    <property type="entry name" value="TPR REPEAT-CONTAINING PROTEIN YPIA"/>
    <property type="match status" value="1"/>
</dbReference>